<accession>A0A444JFH1</accession>
<evidence type="ECO:0000256" key="1">
    <source>
        <dbReference type="SAM" id="MobiDB-lite"/>
    </source>
</evidence>
<feature type="region of interest" description="Disordered" evidence="1">
    <location>
        <begin position="117"/>
        <end position="152"/>
    </location>
</feature>
<dbReference type="EMBL" id="MTKS01000073">
    <property type="protein sequence ID" value="RWX51846.1"/>
    <property type="molecule type" value="Genomic_DNA"/>
</dbReference>
<reference evidence="2 3" key="1">
    <citation type="submission" date="2017-01" db="EMBL/GenBank/DDBJ databases">
        <title>The cable genome- insights into the physiology and evolution of filamentous bacteria capable of sulfide oxidation via long distance electron transfer.</title>
        <authorList>
            <person name="Schreiber L."/>
            <person name="Bjerg J.T."/>
            <person name="Boggild A."/>
            <person name="Van De Vossenberg J."/>
            <person name="Meysman F."/>
            <person name="Nielsen L.P."/>
            <person name="Schramm A."/>
            <person name="Kjeldsen K.U."/>
        </authorList>
    </citation>
    <scope>NUCLEOTIDE SEQUENCE [LARGE SCALE GENOMIC DNA]</scope>
    <source>
        <strain evidence="2">A5</strain>
    </source>
</reference>
<name>A0A444JFH1_9BACT</name>
<keyword evidence="3" id="KW-1185">Reference proteome</keyword>
<feature type="compositionally biased region" description="Low complexity" evidence="1">
    <location>
        <begin position="119"/>
        <end position="130"/>
    </location>
</feature>
<gene>
    <name evidence="2" type="ORF">VU01_10735</name>
</gene>
<evidence type="ECO:0000313" key="2">
    <source>
        <dbReference type="EMBL" id="RWX51846.1"/>
    </source>
</evidence>
<dbReference type="Proteomes" id="UP000288892">
    <property type="component" value="Unassembled WGS sequence"/>
</dbReference>
<organism evidence="2 3">
    <name type="scientific">Candidatus Electrothrix marina</name>
    <dbReference type="NCBI Taxonomy" id="1859130"/>
    <lineage>
        <taxon>Bacteria</taxon>
        <taxon>Pseudomonadati</taxon>
        <taxon>Thermodesulfobacteriota</taxon>
        <taxon>Desulfobulbia</taxon>
        <taxon>Desulfobulbales</taxon>
        <taxon>Desulfobulbaceae</taxon>
        <taxon>Candidatus Electrothrix</taxon>
    </lineage>
</organism>
<protein>
    <submittedName>
        <fullName evidence="2">Uncharacterized protein</fullName>
    </submittedName>
</protein>
<evidence type="ECO:0000313" key="3">
    <source>
        <dbReference type="Proteomes" id="UP000288892"/>
    </source>
</evidence>
<proteinExistence type="predicted"/>
<comment type="caution">
    <text evidence="2">The sequence shown here is derived from an EMBL/GenBank/DDBJ whole genome shotgun (WGS) entry which is preliminary data.</text>
</comment>
<sequence length="152" mass="16654">MKLCRGTRLGGLVLYVRPEKWHKGRHMLLPLQITLSQHLLIMDLFQKKSAGRGGGARLVPILGLKYGRKLLRTQAACAHPNQGSNQIPYHMTKETIAPKTERKILWSGWVNKALGLEQSSDGSPSRSLGSVPAAHSLEAGKVTGTEQLSSPR</sequence>
<dbReference type="AlphaFoldDB" id="A0A444JFH1"/>